<dbReference type="SMART" id="SM00387">
    <property type="entry name" value="HATPase_c"/>
    <property type="match status" value="1"/>
</dbReference>
<evidence type="ECO:0000256" key="4">
    <source>
        <dbReference type="SAM" id="Phobius"/>
    </source>
</evidence>
<dbReference type="CDD" id="cd00082">
    <property type="entry name" value="HisKA"/>
    <property type="match status" value="1"/>
</dbReference>
<feature type="transmembrane region" description="Helical" evidence="4">
    <location>
        <begin position="238"/>
        <end position="258"/>
    </location>
</feature>
<comment type="catalytic activity">
    <reaction evidence="1">
        <text>ATP + protein L-histidine = ADP + protein N-phospho-L-histidine.</text>
        <dbReference type="EC" id="2.7.13.3"/>
    </reaction>
</comment>
<comment type="caution">
    <text evidence="6">The sequence shown here is derived from an EMBL/GenBank/DDBJ whole genome shotgun (WGS) entry which is preliminary data.</text>
</comment>
<dbReference type="SUPFAM" id="SSF47384">
    <property type="entry name" value="Homodimeric domain of signal transducing histidine kinase"/>
    <property type="match status" value="1"/>
</dbReference>
<dbReference type="SMART" id="SM00388">
    <property type="entry name" value="HisKA"/>
    <property type="match status" value="1"/>
</dbReference>
<keyword evidence="4" id="KW-1133">Transmembrane helix</keyword>
<reference evidence="6" key="1">
    <citation type="submission" date="2020-12" db="EMBL/GenBank/DDBJ databases">
        <title>The genome sequence of Inhella sp. 4Y17.</title>
        <authorList>
            <person name="Liu Y."/>
        </authorList>
    </citation>
    <scope>NUCLEOTIDE SEQUENCE</scope>
    <source>
        <strain evidence="6">4Y10</strain>
    </source>
</reference>
<dbReference type="PROSITE" id="PS50109">
    <property type="entry name" value="HIS_KIN"/>
    <property type="match status" value="1"/>
</dbReference>
<dbReference type="EC" id="2.7.13.3" evidence="2"/>
<keyword evidence="7" id="KW-1185">Reference proteome</keyword>
<keyword evidence="3" id="KW-0597">Phosphoprotein</keyword>
<evidence type="ECO:0000256" key="2">
    <source>
        <dbReference type="ARBA" id="ARBA00012438"/>
    </source>
</evidence>
<dbReference type="Gene3D" id="3.30.565.10">
    <property type="entry name" value="Histidine kinase-like ATPase, C-terminal domain"/>
    <property type="match status" value="1"/>
</dbReference>
<keyword evidence="4" id="KW-0812">Transmembrane</keyword>
<keyword evidence="6" id="KW-0808">Transferase</keyword>
<dbReference type="Gene3D" id="1.10.287.130">
    <property type="match status" value="1"/>
</dbReference>
<keyword evidence="4" id="KW-0472">Membrane</keyword>
<dbReference type="AlphaFoldDB" id="A0A931IWC4"/>
<dbReference type="Pfam" id="PF02518">
    <property type="entry name" value="HATPase_c"/>
    <property type="match status" value="1"/>
</dbReference>
<name>A0A931IWC4_9BURK</name>
<protein>
    <recommendedName>
        <fullName evidence="2">histidine kinase</fullName>
        <ecNumber evidence="2">2.7.13.3</ecNumber>
    </recommendedName>
</protein>
<dbReference type="EMBL" id="JAEDAL010000002">
    <property type="protein sequence ID" value="MBH9552210.1"/>
    <property type="molecule type" value="Genomic_DNA"/>
</dbReference>
<gene>
    <name evidence="6" type="ORF">I7X43_05025</name>
</gene>
<dbReference type="InterPro" id="IPR004358">
    <property type="entry name" value="Sig_transdc_His_kin-like_C"/>
</dbReference>
<dbReference type="PRINTS" id="PR00344">
    <property type="entry name" value="BCTRLSENSOR"/>
</dbReference>
<dbReference type="Proteomes" id="UP000620139">
    <property type="component" value="Unassembled WGS sequence"/>
</dbReference>
<proteinExistence type="predicted"/>
<keyword evidence="6" id="KW-0418">Kinase</keyword>
<evidence type="ECO:0000313" key="6">
    <source>
        <dbReference type="EMBL" id="MBH9552210.1"/>
    </source>
</evidence>
<dbReference type="InterPro" id="IPR003661">
    <property type="entry name" value="HisK_dim/P_dom"/>
</dbReference>
<feature type="domain" description="Histidine kinase" evidence="5">
    <location>
        <begin position="318"/>
        <end position="551"/>
    </location>
</feature>
<evidence type="ECO:0000313" key="7">
    <source>
        <dbReference type="Proteomes" id="UP000620139"/>
    </source>
</evidence>
<dbReference type="SUPFAM" id="SSF55874">
    <property type="entry name" value="ATPase domain of HSP90 chaperone/DNA topoisomerase II/histidine kinase"/>
    <property type="match status" value="1"/>
</dbReference>
<dbReference type="PANTHER" id="PTHR43065">
    <property type="entry name" value="SENSOR HISTIDINE KINASE"/>
    <property type="match status" value="1"/>
</dbReference>
<dbReference type="InterPro" id="IPR003594">
    <property type="entry name" value="HATPase_dom"/>
</dbReference>
<dbReference type="GO" id="GO:0000155">
    <property type="term" value="F:phosphorelay sensor kinase activity"/>
    <property type="evidence" value="ECO:0007669"/>
    <property type="project" value="InterPro"/>
</dbReference>
<evidence type="ECO:0000259" key="5">
    <source>
        <dbReference type="PROSITE" id="PS50109"/>
    </source>
</evidence>
<dbReference type="InterPro" id="IPR036097">
    <property type="entry name" value="HisK_dim/P_sf"/>
</dbReference>
<accession>A0A931IWC4</accession>
<sequence>MKTPHRWVVLVAVALVGAAALMLLVLRAQHEARALWEQEVHRSTSRLQQFTLNWVEHRRQLLRSLGLLSQAQGWPDEAAFLADLKALSQDTDGDIALAAVALKGAAGQAWQRLASQNVTPDQWAELARRAAPPERRLGGLAPLTDGSVPLALPQGADQWVVLLLDVGGMLRQLQSVDWPAGVLLQLDWLDAQGVAHAVSGETQTGSLLSYTELEPAPGGQWRFRWSIKTDVRSGPNQGLALAIAVLGGLLVLGAVLLLDRAFRLRESNRALAGLNRQLDARVVERTESLQLANDGLQKAMHHLAEAEKLAALGRLVAGVSHELNTPLGVVTTAASSLQDRVGSLQSQVQEGGGTLRRSQLLEELQTVRDLADLTLRNAARAANLVEHFKEMAVDQSSLRRRRFDVAQVIQAVLQALATGLRRANCELQIEQSGDPELDGYPGAVEQVLTNLVQNCLVHGFSGRTAGRIRVGFESVEAWVTLWVEDDGVGMDATAQARYFEPFFTTRLGQGGSGLGGYLIYNLVTGLLGGEVSVRSTLGEGTRVTVRLPRVAPVPRNNLHEAYAVPPPAFNAPTPPPRP</sequence>
<organism evidence="6 7">
    <name type="scientific">Inhella gelatinilytica</name>
    <dbReference type="NCBI Taxonomy" id="2795030"/>
    <lineage>
        <taxon>Bacteria</taxon>
        <taxon>Pseudomonadati</taxon>
        <taxon>Pseudomonadota</taxon>
        <taxon>Betaproteobacteria</taxon>
        <taxon>Burkholderiales</taxon>
        <taxon>Sphaerotilaceae</taxon>
        <taxon>Inhella</taxon>
    </lineage>
</organism>
<evidence type="ECO:0000256" key="1">
    <source>
        <dbReference type="ARBA" id="ARBA00000085"/>
    </source>
</evidence>
<evidence type="ECO:0000256" key="3">
    <source>
        <dbReference type="ARBA" id="ARBA00022553"/>
    </source>
</evidence>
<dbReference type="RefSeq" id="WP_198099836.1">
    <property type="nucleotide sequence ID" value="NZ_JAEDAL010000002.1"/>
</dbReference>
<dbReference type="InterPro" id="IPR005467">
    <property type="entry name" value="His_kinase_dom"/>
</dbReference>
<dbReference type="Pfam" id="PF00512">
    <property type="entry name" value="HisKA"/>
    <property type="match status" value="1"/>
</dbReference>
<dbReference type="InterPro" id="IPR036890">
    <property type="entry name" value="HATPase_C_sf"/>
</dbReference>